<evidence type="ECO:0000256" key="1">
    <source>
        <dbReference type="ARBA" id="ARBA00004651"/>
    </source>
</evidence>
<feature type="transmembrane region" description="Helical" evidence="6">
    <location>
        <begin position="6"/>
        <end position="24"/>
    </location>
</feature>
<evidence type="ECO:0000256" key="6">
    <source>
        <dbReference type="SAM" id="Phobius"/>
    </source>
</evidence>
<feature type="transmembrane region" description="Helical" evidence="6">
    <location>
        <begin position="346"/>
        <end position="370"/>
    </location>
</feature>
<evidence type="ECO:0000256" key="5">
    <source>
        <dbReference type="ARBA" id="ARBA00023136"/>
    </source>
</evidence>
<feature type="domain" description="Na+/H+ antiporter NhaC-like C-terminal" evidence="7">
    <location>
        <begin position="166"/>
        <end position="494"/>
    </location>
</feature>
<dbReference type="PANTHER" id="PTHR43478:SF1">
    <property type="entry name" value="NA+_H+ ANTIPORTER NHAC-LIKE C-TERMINAL DOMAIN-CONTAINING PROTEIN"/>
    <property type="match status" value="1"/>
</dbReference>
<reference evidence="9" key="1">
    <citation type="journal article" date="2019" name="Int. J. Syst. Evol. Microbiol.">
        <title>The Global Catalogue of Microorganisms (GCM) 10K type strain sequencing project: providing services to taxonomists for standard genome sequencing and annotation.</title>
        <authorList>
            <consortium name="The Broad Institute Genomics Platform"/>
            <consortium name="The Broad Institute Genome Sequencing Center for Infectious Disease"/>
            <person name="Wu L."/>
            <person name="Ma J."/>
        </authorList>
    </citation>
    <scope>NUCLEOTIDE SEQUENCE [LARGE SCALE GENOMIC DNA]</scope>
    <source>
        <strain evidence="9">JCM 16981</strain>
    </source>
</reference>
<evidence type="ECO:0000313" key="8">
    <source>
        <dbReference type="EMBL" id="GAA3728751.1"/>
    </source>
</evidence>
<name>A0ABP7F249_9STAP</name>
<feature type="transmembrane region" description="Helical" evidence="6">
    <location>
        <begin position="390"/>
        <end position="416"/>
    </location>
</feature>
<keyword evidence="2" id="KW-1003">Cell membrane</keyword>
<feature type="transmembrane region" description="Helical" evidence="6">
    <location>
        <begin position="475"/>
        <end position="492"/>
    </location>
</feature>
<dbReference type="Pfam" id="PF03553">
    <property type="entry name" value="Na_H_antiporter"/>
    <property type="match status" value="1"/>
</dbReference>
<evidence type="ECO:0000256" key="2">
    <source>
        <dbReference type="ARBA" id="ARBA00022475"/>
    </source>
</evidence>
<dbReference type="EMBL" id="BAABCK010000059">
    <property type="protein sequence ID" value="GAA3728751.1"/>
    <property type="molecule type" value="Genomic_DNA"/>
</dbReference>
<keyword evidence="3 6" id="KW-0812">Transmembrane</keyword>
<feature type="transmembrane region" description="Helical" evidence="6">
    <location>
        <begin position="36"/>
        <end position="64"/>
    </location>
</feature>
<feature type="transmembrane region" description="Helical" evidence="6">
    <location>
        <begin position="304"/>
        <end position="325"/>
    </location>
</feature>
<gene>
    <name evidence="8" type="ORF">GCM10022378_16800</name>
</gene>
<dbReference type="Proteomes" id="UP001500920">
    <property type="component" value="Unassembled WGS sequence"/>
</dbReference>
<dbReference type="PANTHER" id="PTHR43478">
    <property type="entry name" value="NA+/H+ ANTIPORTER-RELATED"/>
    <property type="match status" value="1"/>
</dbReference>
<feature type="transmembrane region" description="Helical" evidence="6">
    <location>
        <begin position="268"/>
        <end position="292"/>
    </location>
</feature>
<dbReference type="RefSeq" id="WP_344703396.1">
    <property type="nucleotide sequence ID" value="NZ_BAABCK010000059.1"/>
</dbReference>
<evidence type="ECO:0000256" key="4">
    <source>
        <dbReference type="ARBA" id="ARBA00022989"/>
    </source>
</evidence>
<feature type="transmembrane region" description="Helical" evidence="6">
    <location>
        <begin position="70"/>
        <end position="92"/>
    </location>
</feature>
<keyword evidence="9" id="KW-1185">Reference proteome</keyword>
<feature type="transmembrane region" description="Helical" evidence="6">
    <location>
        <begin position="113"/>
        <end position="135"/>
    </location>
</feature>
<comment type="caution">
    <text evidence="8">The sequence shown here is derived from an EMBL/GenBank/DDBJ whole genome shotgun (WGS) entry which is preliminary data.</text>
</comment>
<keyword evidence="4 6" id="KW-1133">Transmembrane helix</keyword>
<dbReference type="InterPro" id="IPR018461">
    <property type="entry name" value="Na/H_Antiport_NhaC-like_C"/>
</dbReference>
<protein>
    <submittedName>
        <fullName evidence="8">Na+/H+ antiporter NhaC family protein</fullName>
    </submittedName>
</protein>
<feature type="transmembrane region" description="Helical" evidence="6">
    <location>
        <begin position="498"/>
        <end position="516"/>
    </location>
</feature>
<comment type="subcellular location">
    <subcellularLocation>
        <location evidence="1">Cell membrane</location>
        <topology evidence="1">Multi-pass membrane protein</topology>
    </subcellularLocation>
</comment>
<accession>A0ABP7F249</accession>
<keyword evidence="5 6" id="KW-0472">Membrane</keyword>
<organism evidence="8 9">
    <name type="scientific">Salinicoccus jeotgali</name>
    <dbReference type="NCBI Taxonomy" id="381634"/>
    <lineage>
        <taxon>Bacteria</taxon>
        <taxon>Bacillati</taxon>
        <taxon>Bacillota</taxon>
        <taxon>Bacilli</taxon>
        <taxon>Bacillales</taxon>
        <taxon>Staphylococcaceae</taxon>
        <taxon>Salinicoccus</taxon>
    </lineage>
</organism>
<sequence>MQSILNWEYISLIPPLLTLLLVLLTRKVGISLGIGIITSALVVAGAEVTGTLGVIWDAFLLIFIDGGSINTWNAFILIFLSLLGIMTAFMNMSGGAKAFTAWALTKVKSRRGATFATALLGIIVFIDDYFSALIVGQVAKPLTDKYQVSRAKLAYFIDTTASPVSVVSPISSWGAGIMGLVAPLIAAAGMVSVTPFEAFIYMIPMNFYVITAIAMMFIVIFVKFDIGAMRKHETRAIQDGELFGSTREVPGETDEDLPVYEKGSAKALIVPILGLAATVILFMFITGVIAGGSFDVFSIFENTMVTHSLVLGGIVGLVLSLFYYFRYTRKDEHFGKTEIWLGIKTGFMAMFPAILVLTLAWMIGDLIGQIGTGELLGGMVESSNMPTSVLLAVVFIVACLMALATGTSWGSFGILIPITGEIMISLNETELLLPSIAAVLAGAVFGDHCSPISDSTILSSTGAGCNHIVHVITQLPYAIGSALIATVGYLVLGFTSSLLLSLGVIAVLLILVVAISKMVNSPIEERGSEA</sequence>
<feature type="transmembrane region" description="Helical" evidence="6">
    <location>
        <begin position="198"/>
        <end position="222"/>
    </location>
</feature>
<evidence type="ECO:0000259" key="7">
    <source>
        <dbReference type="Pfam" id="PF03553"/>
    </source>
</evidence>
<evidence type="ECO:0000313" key="9">
    <source>
        <dbReference type="Proteomes" id="UP001500920"/>
    </source>
</evidence>
<proteinExistence type="predicted"/>
<evidence type="ECO:0000256" key="3">
    <source>
        <dbReference type="ARBA" id="ARBA00022692"/>
    </source>
</evidence>